<dbReference type="PANTHER" id="PTHR46905:SF7">
    <property type="entry name" value="RING-H2 FINGER PROTEIN ATL78"/>
    <property type="match status" value="1"/>
</dbReference>
<evidence type="ECO:0000256" key="11">
    <source>
        <dbReference type="ARBA" id="ARBA00024209"/>
    </source>
</evidence>
<dbReference type="Gene3D" id="3.30.40.10">
    <property type="entry name" value="Zinc/RING finger domain, C3HC4 (zinc finger)"/>
    <property type="match status" value="1"/>
</dbReference>
<dbReference type="EMBL" id="CM003374">
    <property type="protein sequence ID" value="KOM41149.1"/>
    <property type="molecule type" value="Genomic_DNA"/>
</dbReference>
<keyword evidence="7" id="KW-0833">Ubl conjugation pathway</keyword>
<keyword evidence="4" id="KW-0808">Transferase</keyword>
<evidence type="ECO:0000256" key="4">
    <source>
        <dbReference type="ARBA" id="ARBA00022679"/>
    </source>
</evidence>
<name>A0A0L9UF30_PHAAN</name>
<comment type="similarity">
    <text evidence="11">Belongs to the RING-type zinc finger family. ATL subfamily.</text>
</comment>
<keyword evidence="9 13" id="KW-1133">Transmembrane helix</keyword>
<sequence>MYSSAATFFPSLLHDLENFHSRRLLLHSPLNQSAKPPATPHDSTETYLGDGNFDANVVMVLSVLLCALICSLGLNSIIRCALRCSNFVVSDSVATNSPPARVANTGVKKKALKTFPTVTYSAELNLPSLDSECVICLSEFTSGEKVRILPKCNHGFHVRCIDMWLSSHSSCPKCRHCLIETCQKIVGCTQQASSSQQPVLQVPETILTITPLDPEGLWRMKNLHDNVAQRREELAIHFCDACDEVFGTVTRPSGLRSFAPSVLIDDTSDDLLWSRGNNMTTRFGFKDLCTKKMMEKGSISSTVTLVMNNVIIGAMVTHYNGGESLAEGKCS</sequence>
<accession>A0A0L9UF30</accession>
<proteinExistence type="inferred from homology"/>
<evidence type="ECO:0000256" key="12">
    <source>
        <dbReference type="PROSITE-ProRule" id="PRU00175"/>
    </source>
</evidence>
<dbReference type="InterPro" id="IPR001841">
    <property type="entry name" value="Znf_RING"/>
</dbReference>
<evidence type="ECO:0000256" key="7">
    <source>
        <dbReference type="ARBA" id="ARBA00022786"/>
    </source>
</evidence>
<dbReference type="SUPFAM" id="SSF57850">
    <property type="entry name" value="RING/U-box"/>
    <property type="match status" value="1"/>
</dbReference>
<gene>
    <name evidence="15" type="ORF">LR48_Vigan04g134700</name>
</gene>
<keyword evidence="10 13" id="KW-0472">Membrane</keyword>
<dbReference type="AlphaFoldDB" id="A0A0L9UF30"/>
<keyword evidence="8" id="KW-0862">Zinc</keyword>
<dbReference type="GO" id="GO:0061630">
    <property type="term" value="F:ubiquitin protein ligase activity"/>
    <property type="evidence" value="ECO:0007669"/>
    <property type="project" value="UniProtKB-EC"/>
</dbReference>
<evidence type="ECO:0000256" key="8">
    <source>
        <dbReference type="ARBA" id="ARBA00022833"/>
    </source>
</evidence>
<feature type="transmembrane region" description="Helical" evidence="13">
    <location>
        <begin position="57"/>
        <end position="78"/>
    </location>
</feature>
<protein>
    <recommendedName>
        <fullName evidence="3">RING-type E3 ubiquitin transferase</fullName>
        <ecNumber evidence="3">2.3.2.27</ecNumber>
    </recommendedName>
</protein>
<reference evidence="16" key="1">
    <citation type="journal article" date="2015" name="Proc. Natl. Acad. Sci. U.S.A.">
        <title>Genome sequencing of adzuki bean (Vigna angularis) provides insight into high starch and low fat accumulation and domestication.</title>
        <authorList>
            <person name="Yang K."/>
            <person name="Tian Z."/>
            <person name="Chen C."/>
            <person name="Luo L."/>
            <person name="Zhao B."/>
            <person name="Wang Z."/>
            <person name="Yu L."/>
            <person name="Li Y."/>
            <person name="Sun Y."/>
            <person name="Li W."/>
            <person name="Chen Y."/>
            <person name="Li Y."/>
            <person name="Zhang Y."/>
            <person name="Ai D."/>
            <person name="Zhao J."/>
            <person name="Shang C."/>
            <person name="Ma Y."/>
            <person name="Wu B."/>
            <person name="Wang M."/>
            <person name="Gao L."/>
            <person name="Sun D."/>
            <person name="Zhang P."/>
            <person name="Guo F."/>
            <person name="Wang W."/>
            <person name="Li Y."/>
            <person name="Wang J."/>
            <person name="Varshney R.K."/>
            <person name="Wang J."/>
            <person name="Ling H.Q."/>
            <person name="Wan P."/>
        </authorList>
    </citation>
    <scope>NUCLEOTIDE SEQUENCE</scope>
    <source>
        <strain evidence="16">cv. Jingnong 6</strain>
    </source>
</reference>
<evidence type="ECO:0000313" key="15">
    <source>
        <dbReference type="EMBL" id="KOM41149.1"/>
    </source>
</evidence>
<evidence type="ECO:0000313" key="16">
    <source>
        <dbReference type="Proteomes" id="UP000053144"/>
    </source>
</evidence>
<keyword evidence="5 13" id="KW-0812">Transmembrane</keyword>
<dbReference type="FunFam" id="3.30.40.10:FF:000632">
    <property type="entry name" value="RING-H2 finger protein ATL73"/>
    <property type="match status" value="1"/>
</dbReference>
<comment type="catalytic activity">
    <reaction evidence="1">
        <text>S-ubiquitinyl-[E2 ubiquitin-conjugating enzyme]-L-cysteine + [acceptor protein]-L-lysine = [E2 ubiquitin-conjugating enzyme]-L-cysteine + N(6)-ubiquitinyl-[acceptor protein]-L-lysine.</text>
        <dbReference type="EC" id="2.3.2.27"/>
    </reaction>
</comment>
<evidence type="ECO:0000259" key="14">
    <source>
        <dbReference type="PROSITE" id="PS50089"/>
    </source>
</evidence>
<evidence type="ECO:0000256" key="9">
    <source>
        <dbReference type="ARBA" id="ARBA00022989"/>
    </source>
</evidence>
<dbReference type="GO" id="GO:0008270">
    <property type="term" value="F:zinc ion binding"/>
    <property type="evidence" value="ECO:0007669"/>
    <property type="project" value="UniProtKB-KW"/>
</dbReference>
<evidence type="ECO:0000256" key="3">
    <source>
        <dbReference type="ARBA" id="ARBA00012483"/>
    </source>
</evidence>
<dbReference type="UniPathway" id="UPA00143"/>
<dbReference type="InterPro" id="IPR013083">
    <property type="entry name" value="Znf_RING/FYVE/PHD"/>
</dbReference>
<dbReference type="Pfam" id="PF13639">
    <property type="entry name" value="zf-RING_2"/>
    <property type="match status" value="1"/>
</dbReference>
<dbReference type="SMART" id="SM00184">
    <property type="entry name" value="RING"/>
    <property type="match status" value="1"/>
</dbReference>
<keyword evidence="6" id="KW-0479">Metal-binding</keyword>
<organism evidence="15 16">
    <name type="scientific">Phaseolus angularis</name>
    <name type="common">Azuki bean</name>
    <name type="synonym">Vigna angularis</name>
    <dbReference type="NCBI Taxonomy" id="3914"/>
    <lineage>
        <taxon>Eukaryota</taxon>
        <taxon>Viridiplantae</taxon>
        <taxon>Streptophyta</taxon>
        <taxon>Embryophyta</taxon>
        <taxon>Tracheophyta</taxon>
        <taxon>Spermatophyta</taxon>
        <taxon>Magnoliopsida</taxon>
        <taxon>eudicotyledons</taxon>
        <taxon>Gunneridae</taxon>
        <taxon>Pentapetalae</taxon>
        <taxon>rosids</taxon>
        <taxon>fabids</taxon>
        <taxon>Fabales</taxon>
        <taxon>Fabaceae</taxon>
        <taxon>Papilionoideae</taxon>
        <taxon>50 kb inversion clade</taxon>
        <taxon>NPAAA clade</taxon>
        <taxon>indigoferoid/millettioid clade</taxon>
        <taxon>Phaseoleae</taxon>
        <taxon>Vigna</taxon>
    </lineage>
</organism>
<evidence type="ECO:0000256" key="13">
    <source>
        <dbReference type="SAM" id="Phobius"/>
    </source>
</evidence>
<evidence type="ECO:0000256" key="6">
    <source>
        <dbReference type="ARBA" id="ARBA00022723"/>
    </source>
</evidence>
<evidence type="ECO:0000256" key="1">
    <source>
        <dbReference type="ARBA" id="ARBA00000900"/>
    </source>
</evidence>
<dbReference type="CDD" id="cd16461">
    <property type="entry name" value="RING-H2_EL5-like"/>
    <property type="match status" value="1"/>
</dbReference>
<dbReference type="InterPro" id="IPR044602">
    <property type="entry name" value="ATL10/ATL72-79-like"/>
</dbReference>
<keyword evidence="12" id="KW-0863">Zinc-finger</keyword>
<evidence type="ECO:0000256" key="2">
    <source>
        <dbReference type="ARBA" id="ARBA00004167"/>
    </source>
</evidence>
<evidence type="ECO:0000256" key="5">
    <source>
        <dbReference type="ARBA" id="ARBA00022692"/>
    </source>
</evidence>
<comment type="subcellular location">
    <subcellularLocation>
        <location evidence="2">Membrane</location>
        <topology evidence="2">Single-pass membrane protein</topology>
    </subcellularLocation>
</comment>
<evidence type="ECO:0000256" key="10">
    <source>
        <dbReference type="ARBA" id="ARBA00023136"/>
    </source>
</evidence>
<dbReference type="Proteomes" id="UP000053144">
    <property type="component" value="Chromosome 4"/>
</dbReference>
<feature type="domain" description="RING-type" evidence="14">
    <location>
        <begin position="133"/>
        <end position="175"/>
    </location>
</feature>
<dbReference type="EC" id="2.3.2.27" evidence="3"/>
<dbReference type="PANTHER" id="PTHR46905">
    <property type="entry name" value="RING-H2 FINGER PROTEIN ATL78"/>
    <property type="match status" value="1"/>
</dbReference>
<dbReference type="GO" id="GO:0016567">
    <property type="term" value="P:protein ubiquitination"/>
    <property type="evidence" value="ECO:0007669"/>
    <property type="project" value="UniProtKB-UniPathway"/>
</dbReference>
<dbReference type="PROSITE" id="PS50089">
    <property type="entry name" value="ZF_RING_2"/>
    <property type="match status" value="1"/>
</dbReference>
<dbReference type="GO" id="GO:0016020">
    <property type="term" value="C:membrane"/>
    <property type="evidence" value="ECO:0007669"/>
    <property type="project" value="UniProtKB-SubCell"/>
</dbReference>
<dbReference type="Gramene" id="KOM41149">
    <property type="protein sequence ID" value="KOM41149"/>
    <property type="gene ID" value="LR48_Vigan04g134700"/>
</dbReference>